<feature type="domain" description="Putative DNA-binding" evidence="1">
    <location>
        <begin position="9"/>
        <end position="101"/>
    </location>
</feature>
<dbReference type="InterPro" id="IPR018640">
    <property type="entry name" value="DUF2063"/>
</dbReference>
<sequence length="258" mass="27541">MTMVDIIQQFQTDFAAALRDPSVAPPAGIVSDVAPAPAKRFAVYRNNVMVGLISALEARFPATRRIVGEEFFKASARVFAGAHPPHSPLMTTYGDEFPDFLAAFEPAAKVPYLADVTRIEAARTRAYHAADVRPLAASDLAGVSAAAIGELRFALHPSLEIVRSVFPVVTIWAMNAGEMVLAPVAHWRGEDALILRPAFEVEVRRLPPGAAAFLQSLKSGEPLGEAAAVARQDSRSFDLAINLASLVSAGLAIRTIIS</sequence>
<dbReference type="Proteomes" id="UP000485880">
    <property type="component" value="Unassembled WGS sequence"/>
</dbReference>
<dbReference type="Pfam" id="PF09836">
    <property type="entry name" value="DUF2063"/>
    <property type="match status" value="1"/>
</dbReference>
<dbReference type="Gene3D" id="1.10.150.690">
    <property type="entry name" value="DUF2063"/>
    <property type="match status" value="1"/>
</dbReference>
<dbReference type="InterPro" id="IPR044922">
    <property type="entry name" value="DUF2063_N_sf"/>
</dbReference>
<dbReference type="RefSeq" id="WP_244629055.1">
    <property type="nucleotide sequence ID" value="NZ_CABFMQ020000098.1"/>
</dbReference>
<evidence type="ECO:0000259" key="1">
    <source>
        <dbReference type="Pfam" id="PF09836"/>
    </source>
</evidence>
<accession>A0A8B6M9Y8</accession>
<proteinExistence type="predicted"/>
<keyword evidence="3" id="KW-1185">Reference proteome</keyword>
<evidence type="ECO:0000313" key="2">
    <source>
        <dbReference type="EMBL" id="VTZ51561.1"/>
    </source>
</evidence>
<reference evidence="2 3" key="1">
    <citation type="submission" date="2019-05" db="EMBL/GenBank/DDBJ databases">
        <authorList>
            <person name="Farhan Ul Haque M."/>
        </authorList>
    </citation>
    <scope>NUCLEOTIDE SEQUENCE [LARGE SCALE GENOMIC DNA]</scope>
    <source>
        <strain evidence="2">2</strain>
    </source>
</reference>
<dbReference type="GO" id="GO:0003677">
    <property type="term" value="F:DNA binding"/>
    <property type="evidence" value="ECO:0007669"/>
    <property type="project" value="UniProtKB-KW"/>
</dbReference>
<gene>
    <name evidence="2" type="ORF">MPC4_40158</name>
</gene>
<dbReference type="AlphaFoldDB" id="A0A8B6M9Y8"/>
<dbReference type="EMBL" id="CABFMQ020000098">
    <property type="protein sequence ID" value="VTZ51561.1"/>
    <property type="molecule type" value="Genomic_DNA"/>
</dbReference>
<comment type="caution">
    <text evidence="2">The sequence shown here is derived from an EMBL/GenBank/DDBJ whole genome shotgun (WGS) entry which is preliminary data.</text>
</comment>
<keyword evidence="2" id="KW-0238">DNA-binding</keyword>
<name>A0A8B6M9Y8_METTU</name>
<organism evidence="2 3">
    <name type="scientific">Methylocella tundrae</name>
    <dbReference type="NCBI Taxonomy" id="227605"/>
    <lineage>
        <taxon>Bacteria</taxon>
        <taxon>Pseudomonadati</taxon>
        <taxon>Pseudomonadota</taxon>
        <taxon>Alphaproteobacteria</taxon>
        <taxon>Hyphomicrobiales</taxon>
        <taxon>Beijerinckiaceae</taxon>
        <taxon>Methylocella</taxon>
    </lineage>
</organism>
<evidence type="ECO:0000313" key="3">
    <source>
        <dbReference type="Proteomes" id="UP000485880"/>
    </source>
</evidence>
<protein>
    <submittedName>
        <fullName evidence="2">Putative DNA-binding domain-containing protein</fullName>
    </submittedName>
</protein>